<evidence type="ECO:0000259" key="11">
    <source>
        <dbReference type="PROSITE" id="PS50929"/>
    </source>
</evidence>
<dbReference type="PANTHER" id="PTHR43394:SF1">
    <property type="entry name" value="ATP-BINDING CASSETTE SUB-FAMILY B MEMBER 10, MITOCHONDRIAL"/>
    <property type="match status" value="1"/>
</dbReference>
<dbReference type="InterPro" id="IPR017871">
    <property type="entry name" value="ABC_transporter-like_CS"/>
</dbReference>
<comment type="subcellular location">
    <subcellularLocation>
        <location evidence="1">Membrane</location>
        <topology evidence="1">Multi-pass membrane protein</topology>
    </subcellularLocation>
</comment>
<dbReference type="GO" id="GO:0005524">
    <property type="term" value="F:ATP binding"/>
    <property type="evidence" value="ECO:0007669"/>
    <property type="project" value="UniProtKB-KW"/>
</dbReference>
<keyword evidence="7 9" id="KW-0472">Membrane</keyword>
<evidence type="ECO:0000256" key="9">
    <source>
        <dbReference type="SAM" id="Phobius"/>
    </source>
</evidence>
<sequence length="673" mass="73613">MNWPGSARPRVGSVTSKPRRVQEQPSAQARLDGRGICAFGASASVAVVWSQRRASRRHKICSSVSQRIGSGKDPEKPDANKCVGRLVIPRLWREFRDQAQLRLLIPATLISMSLAGTASLRAFLTGRLLDVALGFVGKGGDAVNALAPIAGLYFAAALYGYFANVVQGILFALARWKMSMQMRRKLFKALMRQEVAFFEKNSSGALVSRLTNDTDQLQNVLNRAPENLVTNLVRLVVSLVLMAKQHLLLTVISVAPLPMAFFLVKKTGQVVGRYGALQNDALARVNGVASEAIANVRAVQLAGAEGTETKEYEDATESYLEVIQQTLYKETALRFVSSLLNDALTDVPLLCLSCLFIARGELTMGQFYTYRTLLWSYRRGFRELSELFTGMARAQAVSKRYFDLTDREPSVYTRPNAQPLPRSSVSGRLELHRVGFCYDSPKDRWALRDVSFCVNPGEVVALVGASGAGKSTILKLCARLADPQEGCVRLDGHDLRDVDLKDLRRCLGVVDQDPSLFDRTVAANVAYGCDLPDGEEEERVASALQAAQASSFVKVLPPEKQLGERGSSLSGGQRQRLAIARAIARGAPVLLMDEPTSALDGESEEAVATTLTQLARDGHAVLVAAHRLRTVARAHRIIVLEGGTVVEEGKREELLAKPDSRYRAIIEPSMMID</sequence>
<accession>A0A9P1CB52</accession>
<keyword evidence="4" id="KW-0547">Nucleotide-binding</keyword>
<dbReference type="InterPro" id="IPR036640">
    <property type="entry name" value="ABC1_TM_sf"/>
</dbReference>
<feature type="domain" description="ABC transporter" evidence="10">
    <location>
        <begin position="429"/>
        <end position="667"/>
    </location>
</feature>
<dbReference type="InterPro" id="IPR003593">
    <property type="entry name" value="AAA+_ATPase"/>
</dbReference>
<evidence type="ECO:0000313" key="15">
    <source>
        <dbReference type="Proteomes" id="UP001152797"/>
    </source>
</evidence>
<feature type="region of interest" description="Disordered" evidence="8">
    <location>
        <begin position="1"/>
        <end position="27"/>
    </location>
</feature>
<evidence type="ECO:0000256" key="6">
    <source>
        <dbReference type="ARBA" id="ARBA00022989"/>
    </source>
</evidence>
<evidence type="ECO:0000256" key="5">
    <source>
        <dbReference type="ARBA" id="ARBA00022840"/>
    </source>
</evidence>
<keyword evidence="6 9" id="KW-1133">Transmembrane helix</keyword>
<dbReference type="EMBL" id="CAMXCT010001318">
    <property type="protein sequence ID" value="CAI3988952.1"/>
    <property type="molecule type" value="Genomic_DNA"/>
</dbReference>
<name>A0A9P1CB52_9DINO</name>
<dbReference type="SMART" id="SM00382">
    <property type="entry name" value="AAA"/>
    <property type="match status" value="1"/>
</dbReference>
<dbReference type="GO" id="GO:0016887">
    <property type="term" value="F:ATP hydrolysis activity"/>
    <property type="evidence" value="ECO:0007669"/>
    <property type="project" value="InterPro"/>
</dbReference>
<protein>
    <submittedName>
        <fullName evidence="14">ATP-binding cassette sub-family B member 10, mitochondrial</fullName>
    </submittedName>
</protein>
<dbReference type="GO" id="GO:0016020">
    <property type="term" value="C:membrane"/>
    <property type="evidence" value="ECO:0007669"/>
    <property type="project" value="UniProtKB-SubCell"/>
</dbReference>
<evidence type="ECO:0000313" key="14">
    <source>
        <dbReference type="EMBL" id="CAL4776264.1"/>
    </source>
</evidence>
<feature type="domain" description="ABC transmembrane type-1" evidence="11">
    <location>
        <begin position="107"/>
        <end position="393"/>
    </location>
</feature>
<dbReference type="GO" id="GO:0015421">
    <property type="term" value="F:ABC-type oligopeptide transporter activity"/>
    <property type="evidence" value="ECO:0007669"/>
    <property type="project" value="TreeGrafter"/>
</dbReference>
<feature type="transmembrane region" description="Helical" evidence="9">
    <location>
        <begin position="247"/>
        <end position="264"/>
    </location>
</feature>
<evidence type="ECO:0000259" key="10">
    <source>
        <dbReference type="PROSITE" id="PS50893"/>
    </source>
</evidence>
<evidence type="ECO:0000313" key="13">
    <source>
        <dbReference type="EMBL" id="CAL1142327.1"/>
    </source>
</evidence>
<dbReference type="Proteomes" id="UP001152797">
    <property type="component" value="Unassembled WGS sequence"/>
</dbReference>
<dbReference type="EMBL" id="CAMXCT030001318">
    <property type="protein sequence ID" value="CAL4776264.1"/>
    <property type="molecule type" value="Genomic_DNA"/>
</dbReference>
<dbReference type="Gene3D" id="3.40.50.300">
    <property type="entry name" value="P-loop containing nucleotide triphosphate hydrolases"/>
    <property type="match status" value="1"/>
</dbReference>
<evidence type="ECO:0000256" key="3">
    <source>
        <dbReference type="ARBA" id="ARBA00022692"/>
    </source>
</evidence>
<reference evidence="13" key="2">
    <citation type="submission" date="2024-04" db="EMBL/GenBank/DDBJ databases">
        <authorList>
            <person name="Chen Y."/>
            <person name="Shah S."/>
            <person name="Dougan E. K."/>
            <person name="Thang M."/>
            <person name="Chan C."/>
        </authorList>
    </citation>
    <scope>NUCLEOTIDE SEQUENCE [LARGE SCALE GENOMIC DNA]</scope>
</reference>
<dbReference type="InterPro" id="IPR003439">
    <property type="entry name" value="ABC_transporter-like_ATP-bd"/>
</dbReference>
<dbReference type="InterPro" id="IPR027417">
    <property type="entry name" value="P-loop_NTPase"/>
</dbReference>
<comment type="caution">
    <text evidence="12">The sequence shown here is derived from an EMBL/GenBank/DDBJ whole genome shotgun (WGS) entry which is preliminary data.</text>
</comment>
<dbReference type="SUPFAM" id="SSF90123">
    <property type="entry name" value="ABC transporter transmembrane region"/>
    <property type="match status" value="1"/>
</dbReference>
<evidence type="ECO:0000256" key="1">
    <source>
        <dbReference type="ARBA" id="ARBA00004141"/>
    </source>
</evidence>
<dbReference type="CDD" id="cd07346">
    <property type="entry name" value="ABC_6TM_exporters"/>
    <property type="match status" value="1"/>
</dbReference>
<keyword evidence="3 9" id="KW-0812">Transmembrane</keyword>
<dbReference type="GO" id="GO:0005737">
    <property type="term" value="C:cytoplasm"/>
    <property type="evidence" value="ECO:0007669"/>
    <property type="project" value="UniProtKB-ARBA"/>
</dbReference>
<gene>
    <name evidence="12" type="ORF">C1SCF055_LOCUS16062</name>
</gene>
<dbReference type="SUPFAM" id="SSF52540">
    <property type="entry name" value="P-loop containing nucleoside triphosphate hydrolases"/>
    <property type="match status" value="1"/>
</dbReference>
<feature type="transmembrane region" description="Helical" evidence="9">
    <location>
        <begin position="103"/>
        <end position="124"/>
    </location>
</feature>
<evidence type="ECO:0000256" key="4">
    <source>
        <dbReference type="ARBA" id="ARBA00022741"/>
    </source>
</evidence>
<evidence type="ECO:0000256" key="2">
    <source>
        <dbReference type="ARBA" id="ARBA00022448"/>
    </source>
</evidence>
<dbReference type="Pfam" id="PF00664">
    <property type="entry name" value="ABC_membrane"/>
    <property type="match status" value="1"/>
</dbReference>
<evidence type="ECO:0000256" key="8">
    <source>
        <dbReference type="SAM" id="MobiDB-lite"/>
    </source>
</evidence>
<dbReference type="InterPro" id="IPR011527">
    <property type="entry name" value="ABC1_TM_dom"/>
</dbReference>
<evidence type="ECO:0000256" key="7">
    <source>
        <dbReference type="ARBA" id="ARBA00023136"/>
    </source>
</evidence>
<dbReference type="Gene3D" id="1.20.1560.10">
    <property type="entry name" value="ABC transporter type 1, transmembrane domain"/>
    <property type="match status" value="1"/>
</dbReference>
<keyword evidence="15" id="KW-1185">Reference proteome</keyword>
<keyword evidence="5 14" id="KW-0067">ATP-binding</keyword>
<dbReference type="Pfam" id="PF00005">
    <property type="entry name" value="ABC_tran"/>
    <property type="match status" value="1"/>
</dbReference>
<dbReference type="InterPro" id="IPR039421">
    <property type="entry name" value="Type_1_exporter"/>
</dbReference>
<dbReference type="EMBL" id="CAMXCT020001318">
    <property type="protein sequence ID" value="CAL1142327.1"/>
    <property type="molecule type" value="Genomic_DNA"/>
</dbReference>
<dbReference type="FunFam" id="3.40.50.300:FF:000604">
    <property type="entry name" value="ABC transporter B family member 28"/>
    <property type="match status" value="1"/>
</dbReference>
<dbReference type="PROSITE" id="PS50893">
    <property type="entry name" value="ABC_TRANSPORTER_2"/>
    <property type="match status" value="1"/>
</dbReference>
<feature type="transmembrane region" description="Helical" evidence="9">
    <location>
        <begin position="152"/>
        <end position="174"/>
    </location>
</feature>
<organism evidence="12">
    <name type="scientific">Cladocopium goreaui</name>
    <dbReference type="NCBI Taxonomy" id="2562237"/>
    <lineage>
        <taxon>Eukaryota</taxon>
        <taxon>Sar</taxon>
        <taxon>Alveolata</taxon>
        <taxon>Dinophyceae</taxon>
        <taxon>Suessiales</taxon>
        <taxon>Symbiodiniaceae</taxon>
        <taxon>Cladocopium</taxon>
    </lineage>
</organism>
<dbReference type="OrthoDB" id="6500128at2759"/>
<dbReference type="PROSITE" id="PS00211">
    <property type="entry name" value="ABC_TRANSPORTER_1"/>
    <property type="match status" value="1"/>
</dbReference>
<evidence type="ECO:0000313" key="12">
    <source>
        <dbReference type="EMBL" id="CAI3988952.1"/>
    </source>
</evidence>
<dbReference type="AlphaFoldDB" id="A0A9P1CB52"/>
<dbReference type="PANTHER" id="PTHR43394">
    <property type="entry name" value="ATP-DEPENDENT PERMEASE MDL1, MITOCHONDRIAL"/>
    <property type="match status" value="1"/>
</dbReference>
<proteinExistence type="predicted"/>
<reference evidence="12" key="1">
    <citation type="submission" date="2022-10" db="EMBL/GenBank/DDBJ databases">
        <authorList>
            <person name="Chen Y."/>
            <person name="Dougan E. K."/>
            <person name="Chan C."/>
            <person name="Rhodes N."/>
            <person name="Thang M."/>
        </authorList>
    </citation>
    <scope>NUCLEOTIDE SEQUENCE</scope>
</reference>
<dbReference type="PROSITE" id="PS50929">
    <property type="entry name" value="ABC_TM1F"/>
    <property type="match status" value="1"/>
</dbReference>
<keyword evidence="2" id="KW-0813">Transport</keyword>